<keyword evidence="2" id="KW-1185">Reference proteome</keyword>
<name>A0ABD1PAQ3_9LAMI</name>
<evidence type="ECO:0000313" key="1">
    <source>
        <dbReference type="EMBL" id="KAL2460709.1"/>
    </source>
</evidence>
<evidence type="ECO:0000313" key="2">
    <source>
        <dbReference type="Proteomes" id="UP001604336"/>
    </source>
</evidence>
<reference evidence="2" key="1">
    <citation type="submission" date="2024-07" db="EMBL/GenBank/DDBJ databases">
        <title>Two chromosome-level genome assemblies of Korean endemic species Abeliophyllum distichum and Forsythia ovata (Oleaceae).</title>
        <authorList>
            <person name="Jang H."/>
        </authorList>
    </citation>
    <scope>NUCLEOTIDE SEQUENCE [LARGE SCALE GENOMIC DNA]</scope>
</reference>
<comment type="caution">
    <text evidence="1">The sequence shown here is derived from an EMBL/GenBank/DDBJ whole genome shotgun (WGS) entry which is preliminary data.</text>
</comment>
<dbReference type="EMBL" id="JBFOLK010000014">
    <property type="protein sequence ID" value="KAL2460709.1"/>
    <property type="molecule type" value="Genomic_DNA"/>
</dbReference>
<gene>
    <name evidence="1" type="ORF">Adt_44129</name>
</gene>
<proteinExistence type="predicted"/>
<accession>A0ABD1PAQ3</accession>
<organism evidence="1 2">
    <name type="scientific">Abeliophyllum distichum</name>
    <dbReference type="NCBI Taxonomy" id="126358"/>
    <lineage>
        <taxon>Eukaryota</taxon>
        <taxon>Viridiplantae</taxon>
        <taxon>Streptophyta</taxon>
        <taxon>Embryophyta</taxon>
        <taxon>Tracheophyta</taxon>
        <taxon>Spermatophyta</taxon>
        <taxon>Magnoliopsida</taxon>
        <taxon>eudicotyledons</taxon>
        <taxon>Gunneridae</taxon>
        <taxon>Pentapetalae</taxon>
        <taxon>asterids</taxon>
        <taxon>lamiids</taxon>
        <taxon>Lamiales</taxon>
        <taxon>Oleaceae</taxon>
        <taxon>Forsythieae</taxon>
        <taxon>Abeliophyllum</taxon>
    </lineage>
</organism>
<dbReference type="Proteomes" id="UP001604336">
    <property type="component" value="Unassembled WGS sequence"/>
</dbReference>
<sequence length="121" mass="14450">MEENGTKARSFRFEDSRTRRVFLRSYPLRWGDETEVKVSKQASEENNKEAVNVASRKNGKTPIKKLILAVFQWREERVFVFRRLKNKITIYVLNCAPVKFKVPTALLSLKYLFCLWIFWFP</sequence>
<protein>
    <submittedName>
        <fullName evidence="1">Uncharacterized protein</fullName>
    </submittedName>
</protein>
<dbReference type="AlphaFoldDB" id="A0ABD1PAQ3"/>